<feature type="compositionally biased region" description="Basic and acidic residues" evidence="1">
    <location>
        <begin position="1362"/>
        <end position="1372"/>
    </location>
</feature>
<proteinExistence type="predicted"/>
<feature type="compositionally biased region" description="Basic and acidic residues" evidence="1">
    <location>
        <begin position="3165"/>
        <end position="3176"/>
    </location>
</feature>
<feature type="compositionally biased region" description="Acidic residues" evidence="1">
    <location>
        <begin position="529"/>
        <end position="538"/>
    </location>
</feature>
<feature type="region of interest" description="Disordered" evidence="1">
    <location>
        <begin position="164"/>
        <end position="206"/>
    </location>
</feature>
<feature type="region of interest" description="Disordered" evidence="1">
    <location>
        <begin position="3407"/>
        <end position="3459"/>
    </location>
</feature>
<feature type="compositionally biased region" description="Basic and acidic residues" evidence="1">
    <location>
        <begin position="1563"/>
        <end position="1573"/>
    </location>
</feature>
<feature type="compositionally biased region" description="Basic residues" evidence="1">
    <location>
        <begin position="3431"/>
        <end position="3459"/>
    </location>
</feature>
<dbReference type="EMBL" id="KZ309128">
    <property type="protein sequence ID" value="KAG8237152.1"/>
    <property type="molecule type" value="Genomic_DNA"/>
</dbReference>
<feature type="compositionally biased region" description="Basic and acidic residues" evidence="1">
    <location>
        <begin position="1023"/>
        <end position="1035"/>
    </location>
</feature>
<feature type="compositionally biased region" description="Basic and acidic residues" evidence="1">
    <location>
        <begin position="360"/>
        <end position="375"/>
    </location>
</feature>
<feature type="compositionally biased region" description="Low complexity" evidence="1">
    <location>
        <begin position="593"/>
        <end position="605"/>
    </location>
</feature>
<dbReference type="GO" id="GO:0031213">
    <property type="term" value="C:RSF complex"/>
    <property type="evidence" value="ECO:0007669"/>
    <property type="project" value="InterPro"/>
</dbReference>
<feature type="region of interest" description="Disordered" evidence="1">
    <location>
        <begin position="1979"/>
        <end position="2002"/>
    </location>
</feature>
<dbReference type="OrthoDB" id="10055895at2759"/>
<feature type="region of interest" description="Disordered" evidence="1">
    <location>
        <begin position="3238"/>
        <end position="3380"/>
    </location>
</feature>
<name>A0A8K0KLA4_LADFU</name>
<keyword evidence="3" id="KW-1185">Reference proteome</keyword>
<dbReference type="PANTHER" id="PTHR14296:SF16">
    <property type="entry name" value="REMODELING AND SPACING FACTOR 1"/>
    <property type="match status" value="1"/>
</dbReference>
<feature type="region of interest" description="Disordered" evidence="1">
    <location>
        <begin position="943"/>
        <end position="1195"/>
    </location>
</feature>
<feature type="region of interest" description="Disordered" evidence="1">
    <location>
        <begin position="1353"/>
        <end position="1372"/>
    </location>
</feature>
<organism evidence="2 3">
    <name type="scientific">Ladona fulva</name>
    <name type="common">Scarce chaser dragonfly</name>
    <name type="synonym">Libellula fulva</name>
    <dbReference type="NCBI Taxonomy" id="123851"/>
    <lineage>
        <taxon>Eukaryota</taxon>
        <taxon>Metazoa</taxon>
        <taxon>Ecdysozoa</taxon>
        <taxon>Arthropoda</taxon>
        <taxon>Hexapoda</taxon>
        <taxon>Insecta</taxon>
        <taxon>Pterygota</taxon>
        <taxon>Palaeoptera</taxon>
        <taxon>Odonata</taxon>
        <taxon>Epiprocta</taxon>
        <taxon>Anisoptera</taxon>
        <taxon>Libelluloidea</taxon>
        <taxon>Libellulidae</taxon>
        <taxon>Ladona</taxon>
    </lineage>
</organism>
<feature type="region of interest" description="Disordered" evidence="1">
    <location>
        <begin position="1220"/>
        <end position="1271"/>
    </location>
</feature>
<feature type="compositionally biased region" description="Polar residues" evidence="1">
    <location>
        <begin position="1146"/>
        <end position="1162"/>
    </location>
</feature>
<feature type="compositionally biased region" description="Basic and acidic residues" evidence="1">
    <location>
        <begin position="3081"/>
        <end position="3091"/>
    </location>
</feature>
<feature type="compositionally biased region" description="Low complexity" evidence="1">
    <location>
        <begin position="417"/>
        <end position="432"/>
    </location>
</feature>
<feature type="region of interest" description="Disordered" evidence="1">
    <location>
        <begin position="344"/>
        <end position="399"/>
    </location>
</feature>
<feature type="compositionally biased region" description="Basic and acidic residues" evidence="1">
    <location>
        <begin position="384"/>
        <end position="393"/>
    </location>
</feature>
<feature type="compositionally biased region" description="Basic and acidic residues" evidence="1">
    <location>
        <begin position="551"/>
        <end position="562"/>
    </location>
</feature>
<evidence type="ECO:0000313" key="2">
    <source>
        <dbReference type="EMBL" id="KAG8237152.1"/>
    </source>
</evidence>
<feature type="region of interest" description="Disordered" evidence="1">
    <location>
        <begin position="2201"/>
        <end position="2239"/>
    </location>
</feature>
<comment type="caution">
    <text evidence="2">The sequence shown here is derived from an EMBL/GenBank/DDBJ whole genome shotgun (WGS) entry which is preliminary data.</text>
</comment>
<feature type="compositionally biased region" description="Polar residues" evidence="1">
    <location>
        <begin position="3365"/>
        <end position="3376"/>
    </location>
</feature>
<feature type="region of interest" description="Disordered" evidence="1">
    <location>
        <begin position="258"/>
        <end position="322"/>
    </location>
</feature>
<feature type="compositionally biased region" description="Acidic residues" evidence="1">
    <location>
        <begin position="3250"/>
        <end position="3271"/>
    </location>
</feature>
<feature type="compositionally biased region" description="Basic and acidic residues" evidence="1">
    <location>
        <begin position="3134"/>
        <end position="3152"/>
    </location>
</feature>
<feature type="compositionally biased region" description="Basic and acidic residues" evidence="1">
    <location>
        <begin position="1819"/>
        <end position="1832"/>
    </location>
</feature>
<feature type="compositionally biased region" description="Basic and acidic residues" evidence="1">
    <location>
        <begin position="1163"/>
        <end position="1182"/>
    </location>
</feature>
<feature type="compositionally biased region" description="Basic and acidic residues" evidence="1">
    <location>
        <begin position="505"/>
        <end position="514"/>
    </location>
</feature>
<feature type="compositionally biased region" description="Basic and acidic residues" evidence="1">
    <location>
        <begin position="2855"/>
        <end position="2918"/>
    </location>
</feature>
<feature type="region of interest" description="Disordered" evidence="1">
    <location>
        <begin position="3044"/>
        <end position="3176"/>
    </location>
</feature>
<feature type="non-terminal residue" evidence="2">
    <location>
        <position position="1"/>
    </location>
</feature>
<evidence type="ECO:0000256" key="1">
    <source>
        <dbReference type="SAM" id="MobiDB-lite"/>
    </source>
</evidence>
<feature type="compositionally biased region" description="Basic and acidic residues" evidence="1">
    <location>
        <begin position="437"/>
        <end position="450"/>
    </location>
</feature>
<sequence length="3459" mass="377515">MAADGEASCVCDPNFAVICSFLDRFAEPCGINHPDFADLQDMLENSQEVPQPLVDLHVKLLRKARKSVSNERWERALVKFCHTYSSQDGWEIERFGYKKARLAVKLRILKMLLEMQFDLNARFKAEVNKLSGGELRTQPLGRDKQGHTYWYQFFPSSVASALIAPSPHPEDSQAEPSPQDPPLLKEETAAASPLPPPSNASSLGSSAVSKPTIADVLRGPLPPVYLRVYREDLDDETWELVAKDRESLIQLLSQLSSNDMSKMSEDKEEEDEDLEDSAEAEADEVLNEKPFTDTGQVKCEDEEDVEKMNGINSEDSQEEQHSKVVVQRAQVIKLACVNKVKNEDAAEKLTQPVPGSGDDAEMRETKEVNSGETADKNVGTLVRNDGHVSKSDAEETSNAKSVGVIMEVNASEVQKAISSNSQGQSNSVNINSLSSESTKEVDEVPELDSVRKHIEDEDVSVSKENNVAVIKTLAENLSSSVIKEVAAYTSGRGVKRSLEQSISEESSKRVRSEDASGDEGISKPSVESADIEVSEAVEEPVMYVTGVGMGKECDAGNTRKEGEEEEKEDEGKDRNPSSSILLEERKEDEDKSSTSSVSSLRPVSENPVDAVKDNSNDSSKSSESFHESKISPDKTKSPSHAGKVVSDSMVTPKDASKKTSSTSSRWDSMERRKPELVSATHSKIDTITSSIPVDDSKVKSTQSFNLDDNLSKPSSSVIVEKEGKDNKSGDVEISSEKVRPSFPPIDSSDLNLAPSNKVETAVGNAKSPLIDKYSSSKASEVVKLDEKASEKKCETEIKSDSSTVFQKHLSKAPKINEVDEKSEQSLENRLNLGEKNVELSGVKTGENLPDFSKEIRISQMSDSKLNTSSILGEECSMVAPASHLSMPSVALSDNVHVSRSIEEAASTSRRPLGHLIQPIISEVKDGSKSMESNFESTKVCAQMSNTTDSLEDPTPQLVTHTGHSPSKPIAEFSVPSPVSTSPKSNSPSISGEATKLKVIEHMTVKTKLEAASPGDARFQVPKVTEEVAGSKEEAKLNPPENELFQKSEKKAKNSSEIKSPAVTPEPLKQKNTDSCSGEAQVSADDVEKSKMKLDNVGSKNLETSNVAEKISLKPDGREMMGKSERIGNDIFKGEQKELIKSKETMDQPNKPSTCDVQESVSHASKEFLSDPLKDSSSKDISEGSKPTFPSNKPELKEMVEIEKTLSNTKSEATDALKNLSHVVGQFSKPEDGKVLRSPHPSTKGPNLSENSHSAEKRSIDSKASSSEMFKDSCKSNEESKILLAEVEKLPKVSLNPNDKSVCKDSMSGDSSNTSFSKKIETVDIAFKSIKNLEGSEPKLPKVLTTEVKSPLNKDTLSIGRNNEAKDQNIVSADRKVASSTKIEPINSDSLAQPVSQQAGSHADLTKTTHAVEALNLTEKPVAAEMGNEKEEILEKPSFINKRGIEMLQKDVKETCGENVISKGTKHESLSVKAGDEHPPHLESSKESNEGHDKEIFLSFSGVKSSDAEIPETPLQSSPVVHGKSKGSKSVDKDSIPISSKSLVEEDKSIRSKHSIQAGSPKEQSSKYEKKAESRVAPSSSKAGGEIKGGEKNPKVDPLLESLPPSGNEKKKPYIEHSEFKSILSVPKISDSFSAPMPAIVHTSAVSLTDVSSFQSNIPFQDSDSKEMHKSDLVVGISCTQKSKSIKRTSPLPYASQDDKILAAHLKSETESIKVKRKGGEDGLRLHEDKIAVPSSCEGRKETDNIRLLNKSIHVEGKYPASVDKLRDVGELPEKRFDVWERSHKVLPTIIVDSPNRSRPDVDKVQAENLCEKNLYQEREEVSKPHMGERKSEPFLPNVYSTKSPSPKLCEIPASQHVPIQLSPKAIQKLSIGSSDKKSELKIPSIGKDIHEGMICPPAHKVLKVPEIGRKSLESAILKMSGHSEAYSQGIEGIPDKKVHDVEDFSQKGISARSMKPTMAFHGTNPLEKIVEKLSGGRVTGLSGTSTSGGLPVSESPENLITRPSEGCVSDLSARSFHDPLIAKSLTSFDTKTEHGLMKDKHHLQKPSSQDLSMKSPSEAPLRINIDPQLQSSTSGDMIPMNLTSPGSVPAKKTGQTTPPKLWSIETICAPTPTERVAPSSAPVHMMFGPQSYGAAIPPSAHSSPIPSAAHTFGASRLVPSPGDMPTNLSCGTSHSPPTRQPTPAHASSIIHGPFIPCDDNLPKNLAVPHISPPKSPTPSEVTKGSEGPHMSTSPSFRPASDMHLVGKVKFGVADMLSEGYEKSSSSLASFPKNLVHKPSVPVAENLKKVESESSATDLSKGAEIILSPSNSETNVRETLLGSDQSKMLKPLSNSSSLGLSLKSGGKISPEAKVDRRTIIDSSTASNKGRRKSVESITMGIMLGKLGKAEGRKNLTNQKAEPAVETSVINCLGTDTKVSEVKDEVKTPQILSKGQLSTTLSKIEKDIKCDTKAKKTEKPPLCGGVMGKTKEIMCESISEKGKQFETPGSSVPQAIIAEVTESKAAHVSKSLLPSIIQPSEKVAVSTKTAEVIKESHLLPCITEMEEKVLNLEMGKESEASKEVSAQPVEKEIKLEEMAKMAASPSETLVLEDKDNQLESDIEIKAIREEKADKEMESSMSVAMVDKSMEIKEAKVGELLSKKVVEKSEEAQETKILEMKDLIVGSKEKDEKVLETVKGLVSKETKLSSDSGKDEPDENILLNVVKSPETKESNPFVSKESKIDDVVSVIEVKETESEKLKIVEVKPKLLENVEIPQAAERETDFSNVQKEKLSGGEPTKMADKLEKVKENVFTENKSSIILESKCAEVKGEKSKEITSKEEAEVVEAKPIESNKVELASDGLKVAEAPVVMSSVEDVQHPKMLENTEREHMESKTSVGKNEELKPLKEEKGVILSTEKEVRSSEHKSDELKSNELELSSKESNVPEISHNIDLIMASEERSVPKHSDDVCKPSKVIGATENLETAVKEKEICVKDEEKIGIPLMIEETRKEKVDIQGKPSVIQKVAESEVVSVIASVEKKESLKEASQVGESPIIIEKDAQKDAIPVVSEITKSEDELKQEKEPCSEIVEPKAKTEPVPPSGEKETVEEPARKSGAMKQESDLSESELSRDGSLVISSLSRSPSKESIPSIESEEFAKQVMKKEERKDEREKEDGEDNQQRKKTKTSLEEVSIDKDGKECEVDKRGDEVKAEEMTKEVEVKKEISILEFKMDDTEEELTKIKVAAPATVASLMNQIKASKKAAEEALQKAEEDDDDSDGRDELCIFEDEEEEVFSRPVSVGRGRGRGGRRGRRGRGGRWMRRGRGGRGSGMRGRPRLLDGERSTPVVRGSGRGRGRVSPPRHSLTPSRLGSDGDFGSPLEDGGLDSPSTSSSANPVRQSRRIAQLKLKEEAERRKLEEAALIRLKEEQKRRKKCEEVEELYEDDESEEEVVKHRKRGPKPKALKDDKRKKKKRGRKRKGE</sequence>
<feature type="compositionally biased region" description="Polar residues" evidence="1">
    <location>
        <begin position="1097"/>
        <end position="1106"/>
    </location>
</feature>
<feature type="compositionally biased region" description="Basic and acidic residues" evidence="1">
    <location>
        <begin position="582"/>
        <end position="592"/>
    </location>
</feature>
<dbReference type="InterPro" id="IPR028938">
    <property type="entry name" value="Rsf1-like"/>
</dbReference>
<feature type="compositionally biased region" description="Acidic residues" evidence="1">
    <location>
        <begin position="3415"/>
        <end position="3427"/>
    </location>
</feature>
<accession>A0A8K0KLA4</accession>
<feature type="region of interest" description="Disordered" evidence="1">
    <location>
        <begin position="2352"/>
        <end position="2372"/>
    </location>
</feature>
<feature type="region of interest" description="Disordered" evidence="1">
    <location>
        <begin position="1819"/>
        <end position="1838"/>
    </location>
</feature>
<feature type="region of interest" description="Disordered" evidence="1">
    <location>
        <begin position="416"/>
        <end position="450"/>
    </location>
</feature>
<feature type="compositionally biased region" description="Low complexity" evidence="1">
    <location>
        <begin position="973"/>
        <end position="990"/>
    </location>
</feature>
<reference evidence="2" key="1">
    <citation type="submission" date="2013-04" db="EMBL/GenBank/DDBJ databases">
        <authorList>
            <person name="Qu J."/>
            <person name="Murali S.C."/>
            <person name="Bandaranaike D."/>
            <person name="Bellair M."/>
            <person name="Blankenburg K."/>
            <person name="Chao H."/>
            <person name="Dinh H."/>
            <person name="Doddapaneni H."/>
            <person name="Downs B."/>
            <person name="Dugan-Rocha S."/>
            <person name="Elkadiri S."/>
            <person name="Gnanaolivu R.D."/>
            <person name="Hernandez B."/>
            <person name="Javaid M."/>
            <person name="Jayaseelan J.C."/>
            <person name="Lee S."/>
            <person name="Li M."/>
            <person name="Ming W."/>
            <person name="Munidasa M."/>
            <person name="Muniz J."/>
            <person name="Nguyen L."/>
            <person name="Ongeri F."/>
            <person name="Osuji N."/>
            <person name="Pu L.-L."/>
            <person name="Puazo M."/>
            <person name="Qu C."/>
            <person name="Quiroz J."/>
            <person name="Raj R."/>
            <person name="Weissenberger G."/>
            <person name="Xin Y."/>
            <person name="Zou X."/>
            <person name="Han Y."/>
            <person name="Richards S."/>
            <person name="Worley K."/>
            <person name="Muzny D."/>
            <person name="Gibbs R."/>
        </authorList>
    </citation>
    <scope>NUCLEOTIDE SEQUENCE</scope>
    <source>
        <strain evidence="2">Sampled in the wild</strain>
    </source>
</reference>
<feature type="compositionally biased region" description="Basic and acidic residues" evidence="1">
    <location>
        <begin position="994"/>
        <end position="1008"/>
    </location>
</feature>
<evidence type="ECO:0008006" key="4">
    <source>
        <dbReference type="Google" id="ProtNLM"/>
    </source>
</evidence>
<feature type="compositionally biased region" description="Polar residues" evidence="1">
    <location>
        <begin position="679"/>
        <end position="691"/>
    </location>
</feature>
<reference evidence="2" key="2">
    <citation type="submission" date="2017-10" db="EMBL/GenBank/DDBJ databases">
        <title>Ladona fulva Genome sequencing and assembly.</title>
        <authorList>
            <person name="Murali S."/>
            <person name="Richards S."/>
            <person name="Bandaranaike D."/>
            <person name="Bellair M."/>
            <person name="Blankenburg K."/>
            <person name="Chao H."/>
            <person name="Dinh H."/>
            <person name="Doddapaneni H."/>
            <person name="Dugan-Rocha S."/>
            <person name="Elkadiri S."/>
            <person name="Gnanaolivu R."/>
            <person name="Hernandez B."/>
            <person name="Skinner E."/>
            <person name="Javaid M."/>
            <person name="Lee S."/>
            <person name="Li M."/>
            <person name="Ming W."/>
            <person name="Munidasa M."/>
            <person name="Muniz J."/>
            <person name="Nguyen L."/>
            <person name="Hughes D."/>
            <person name="Osuji N."/>
            <person name="Pu L.-L."/>
            <person name="Puazo M."/>
            <person name="Qu C."/>
            <person name="Quiroz J."/>
            <person name="Raj R."/>
            <person name="Weissenberger G."/>
            <person name="Xin Y."/>
            <person name="Zou X."/>
            <person name="Han Y."/>
            <person name="Worley K."/>
            <person name="Muzny D."/>
            <person name="Gibbs R."/>
        </authorList>
    </citation>
    <scope>NUCLEOTIDE SEQUENCE</scope>
    <source>
        <strain evidence="2">Sampled in the wild</strain>
    </source>
</reference>
<feature type="compositionally biased region" description="Basic and acidic residues" evidence="1">
    <location>
        <begin position="3051"/>
        <end position="3074"/>
    </location>
</feature>
<feature type="compositionally biased region" description="Polar residues" evidence="1">
    <location>
        <begin position="1239"/>
        <end position="1251"/>
    </location>
</feature>
<feature type="compositionally biased region" description="Basic and acidic residues" evidence="1">
    <location>
        <begin position="1464"/>
        <end position="1495"/>
    </location>
</feature>
<feature type="compositionally biased region" description="Basic and acidic residues" evidence="1">
    <location>
        <begin position="1043"/>
        <end position="1055"/>
    </location>
</feature>
<feature type="region of interest" description="Disordered" evidence="1">
    <location>
        <begin position="2854"/>
        <end position="2922"/>
    </location>
</feature>
<feature type="compositionally biased region" description="Polar residues" evidence="1">
    <location>
        <begin position="2045"/>
        <end position="2055"/>
    </location>
</feature>
<feature type="compositionally biased region" description="Basic and acidic residues" evidence="1">
    <location>
        <begin position="1110"/>
        <end position="1145"/>
    </location>
</feature>
<feature type="region of interest" description="Disordered" evidence="1">
    <location>
        <begin position="1461"/>
        <end position="1613"/>
    </location>
</feature>
<feature type="compositionally biased region" description="Low complexity" evidence="1">
    <location>
        <begin position="1979"/>
        <end position="1990"/>
    </location>
</feature>
<dbReference type="GO" id="GO:0045892">
    <property type="term" value="P:negative regulation of DNA-templated transcription"/>
    <property type="evidence" value="ECO:0007669"/>
    <property type="project" value="TreeGrafter"/>
</dbReference>
<feature type="region of interest" description="Disordered" evidence="1">
    <location>
        <begin position="1294"/>
        <end position="1314"/>
    </location>
</feature>
<feature type="compositionally biased region" description="Acidic residues" evidence="1">
    <location>
        <begin position="266"/>
        <end position="285"/>
    </location>
</feature>
<feature type="compositionally biased region" description="Basic residues" evidence="1">
    <location>
        <begin position="3282"/>
        <end position="3304"/>
    </location>
</feature>
<gene>
    <name evidence="2" type="ORF">J437_LFUL011201</name>
</gene>
<feature type="region of interest" description="Disordered" evidence="1">
    <location>
        <begin position="489"/>
        <end position="752"/>
    </location>
</feature>
<feature type="compositionally biased region" description="Basic and acidic residues" evidence="1">
    <location>
        <begin position="3240"/>
        <end position="3249"/>
    </location>
</feature>
<feature type="region of interest" description="Disordered" evidence="1">
    <location>
        <begin position="2035"/>
        <end position="2056"/>
    </location>
</feature>
<dbReference type="PANTHER" id="PTHR14296">
    <property type="entry name" value="REMODELING AND SPACING FACTOR 1"/>
    <property type="match status" value="1"/>
</dbReference>
<feature type="compositionally biased region" description="Low complexity" evidence="1">
    <location>
        <begin position="3110"/>
        <end position="3130"/>
    </location>
</feature>
<protein>
    <recommendedName>
        <fullName evidence="4">Remodeling and spacing factor 1</fullName>
    </recommendedName>
</protein>
<dbReference type="GO" id="GO:0042393">
    <property type="term" value="F:histone binding"/>
    <property type="evidence" value="ECO:0007669"/>
    <property type="project" value="TreeGrafter"/>
</dbReference>
<feature type="region of interest" description="Disordered" evidence="1">
    <location>
        <begin position="2759"/>
        <end position="2780"/>
    </location>
</feature>
<feature type="compositionally biased region" description="Polar residues" evidence="1">
    <location>
        <begin position="699"/>
        <end position="717"/>
    </location>
</feature>
<feature type="compositionally biased region" description="Basic and acidic residues" evidence="1">
    <location>
        <begin position="719"/>
        <end position="739"/>
    </location>
</feature>
<dbReference type="Proteomes" id="UP000792457">
    <property type="component" value="Unassembled WGS sequence"/>
</dbReference>
<feature type="compositionally biased region" description="Basic and acidic residues" evidence="1">
    <location>
        <begin position="623"/>
        <end position="636"/>
    </location>
</feature>
<evidence type="ECO:0000313" key="3">
    <source>
        <dbReference type="Proteomes" id="UP000792457"/>
    </source>
</evidence>